<name>A0A6H0JK96_VIBPH</name>
<evidence type="ECO:0000256" key="1">
    <source>
        <dbReference type="SAM" id="MobiDB-lite"/>
    </source>
</evidence>
<organism evidence="2">
    <name type="scientific">Vibrio parahaemolyticus</name>
    <dbReference type="NCBI Taxonomy" id="670"/>
    <lineage>
        <taxon>Bacteria</taxon>
        <taxon>Pseudomonadati</taxon>
        <taxon>Pseudomonadota</taxon>
        <taxon>Gammaproteobacteria</taxon>
        <taxon>Vibrionales</taxon>
        <taxon>Vibrionaceae</taxon>
        <taxon>Vibrio</taxon>
    </lineage>
</organism>
<proteinExistence type="predicted"/>
<evidence type="ECO:0000313" key="2">
    <source>
        <dbReference type="EMBL" id="QIU79616.1"/>
    </source>
</evidence>
<sequence>MVNINTSHMQSLSQLTSHLATQNQADDKEIRAHNGKDIFVKEGAPKNKSVSARISHQNRATDIVMNLLTKQGIPKDVAKQMLQNVLNGENKLTLGNLKNLERLSSGPSSHWPAAQTDTSSSKASKASSSVALINGHKDNLQKLGDFACTDLNTFGQKGSQFYETKGAPRLKALYANQARIAQDQRATMSASAVQAAAQRGNAPQLSTLQNIAKYVQNAKAGCCTTFAFAAAAEMIQGMSGTPESQPKVEVVAFKKGHSGTHLYVLVGRQEGSDIKDPLTWNKDVKIVDPWAASAFGATMFGDAQRPPVSNMFPPTEVIFDSHKLG</sequence>
<feature type="region of interest" description="Disordered" evidence="1">
    <location>
        <begin position="103"/>
        <end position="125"/>
    </location>
</feature>
<dbReference type="AlphaFoldDB" id="A0A6H0JK96"/>
<dbReference type="EMBL" id="MN939724">
    <property type="protein sequence ID" value="QIU79616.1"/>
    <property type="molecule type" value="Genomic_DNA"/>
</dbReference>
<accession>A0A6H0JK96</accession>
<protein>
    <submittedName>
        <fullName evidence="2">Type III secretion system effector VopR</fullName>
    </submittedName>
</protein>
<reference evidence="2" key="1">
    <citation type="submission" date="2020-01" db="EMBL/GenBank/DDBJ databases">
        <authorList>
            <person name="Wu C."/>
            <person name="Zhao Z."/>
        </authorList>
    </citation>
    <scope>NUCLEOTIDE SEQUENCE</scope>
    <source>
        <strain evidence="2">JS030</strain>
    </source>
</reference>